<organism evidence="2 3">
    <name type="scientific">Gonapodya prolifera (strain JEL478)</name>
    <name type="common">Monoblepharis prolifera</name>
    <dbReference type="NCBI Taxonomy" id="1344416"/>
    <lineage>
        <taxon>Eukaryota</taxon>
        <taxon>Fungi</taxon>
        <taxon>Fungi incertae sedis</taxon>
        <taxon>Chytridiomycota</taxon>
        <taxon>Chytridiomycota incertae sedis</taxon>
        <taxon>Monoblepharidomycetes</taxon>
        <taxon>Monoblepharidales</taxon>
        <taxon>Gonapodyaceae</taxon>
        <taxon>Gonapodya</taxon>
    </lineage>
</organism>
<dbReference type="Pfam" id="PF10494">
    <property type="entry name" value="Stk19"/>
    <property type="match status" value="1"/>
</dbReference>
<protein>
    <submittedName>
        <fullName evidence="2">Uncharacterized protein</fullName>
    </submittedName>
</protein>
<dbReference type="Proteomes" id="UP000070544">
    <property type="component" value="Unassembled WGS sequence"/>
</dbReference>
<proteinExistence type="inferred from homology"/>
<dbReference type="InterPro" id="IPR018865">
    <property type="entry name" value="STK19-like"/>
</dbReference>
<dbReference type="PANTHER" id="PTHR15243:SF0">
    <property type="entry name" value="SERINE_THREONINE-PROTEIN KINASE 19"/>
    <property type="match status" value="1"/>
</dbReference>
<name>A0A139A2T2_GONPJ</name>
<gene>
    <name evidence="2" type="ORF">M427DRAFT_61262</name>
</gene>
<dbReference type="OrthoDB" id="10261701at2759"/>
<sequence>MEVRGVIRRFVSATDRGEDSVILAQDYQTLLTSAREGAAGHSEANEVDEVMWNAFTTLVSSTRAEALSGPSLESAGLNVEAQKELVRRGFLTVSGARSYRISVPSLGLVAGAVSRGRDEILRVLRRRPNREIAEQQLALKLSRLLGNGSLPLRYHLSSLRGLGWVDVVHAPMDDLVRLTSKGSRRAERTAAPKYELKPKKSVTQVIEEGRQRLGLA</sequence>
<comment type="similarity">
    <text evidence="1">Belongs to the STK19 family.</text>
</comment>
<reference evidence="2 3" key="1">
    <citation type="journal article" date="2015" name="Genome Biol. Evol.">
        <title>Phylogenomic analyses indicate that early fungi evolved digesting cell walls of algal ancestors of land plants.</title>
        <authorList>
            <person name="Chang Y."/>
            <person name="Wang S."/>
            <person name="Sekimoto S."/>
            <person name="Aerts A.L."/>
            <person name="Choi C."/>
            <person name="Clum A."/>
            <person name="LaButti K.M."/>
            <person name="Lindquist E.A."/>
            <person name="Yee Ngan C."/>
            <person name="Ohm R.A."/>
            <person name="Salamov A.A."/>
            <person name="Grigoriev I.V."/>
            <person name="Spatafora J.W."/>
            <person name="Berbee M.L."/>
        </authorList>
    </citation>
    <scope>NUCLEOTIDE SEQUENCE [LARGE SCALE GENOMIC DNA]</scope>
    <source>
        <strain evidence="2 3">JEL478</strain>
    </source>
</reference>
<dbReference type="AlphaFoldDB" id="A0A139A2T2"/>
<evidence type="ECO:0000313" key="3">
    <source>
        <dbReference type="Proteomes" id="UP000070544"/>
    </source>
</evidence>
<evidence type="ECO:0000256" key="1">
    <source>
        <dbReference type="ARBA" id="ARBA00093458"/>
    </source>
</evidence>
<dbReference type="PANTHER" id="PTHR15243">
    <property type="entry name" value="SERINE/THREONINE-PROTEIN KINASE 19"/>
    <property type="match status" value="1"/>
</dbReference>
<evidence type="ECO:0000313" key="2">
    <source>
        <dbReference type="EMBL" id="KXS11054.1"/>
    </source>
</evidence>
<keyword evidence="3" id="KW-1185">Reference proteome</keyword>
<dbReference type="EMBL" id="KQ965810">
    <property type="protein sequence ID" value="KXS11054.1"/>
    <property type="molecule type" value="Genomic_DNA"/>
</dbReference>
<accession>A0A139A2T2</accession>